<keyword evidence="1" id="KW-0812">Transmembrane</keyword>
<dbReference type="AlphaFoldDB" id="A0A6M2CX85"/>
<dbReference type="EMBL" id="GHWJ01005030">
    <property type="protein sequence ID" value="NOV37767.1"/>
    <property type="molecule type" value="Transcribed_RNA"/>
</dbReference>
<protein>
    <submittedName>
        <fullName evidence="2">Uncharacterized protein</fullName>
    </submittedName>
</protein>
<reference evidence="2" key="1">
    <citation type="submission" date="2019-09" db="EMBL/GenBank/DDBJ databases">
        <title>Organ-specific transcriptomic study of the physiology of the cattle tick, Rhipicephalus microplus.</title>
        <authorList>
            <person name="Tirloni L."/>
            <person name="Braz G."/>
            <person name="Gandara A.C.P."/>
            <person name="Sabadin G.A."/>
            <person name="da Silva R.M."/>
            <person name="Guizzo M.G."/>
            <person name="Machado J.A."/>
            <person name="Costa E.P."/>
            <person name="Gomes H.F."/>
            <person name="Moraes J."/>
            <person name="Mota M.B.S."/>
            <person name="Mesquita R.D."/>
            <person name="Alvarenga P.H."/>
            <person name="Alves F."/>
            <person name="Seixas A."/>
            <person name="da Fonseca R.N."/>
            <person name="Fogaca A."/>
            <person name="Logullo C."/>
            <person name="Tanaka A."/>
            <person name="Daffre S."/>
            <person name="Termignoni C."/>
            <person name="Vaz I.S.Jr."/>
            <person name="Oliveira P.L."/>
            <person name="Ribeiro J.M."/>
        </authorList>
    </citation>
    <scope>NUCLEOTIDE SEQUENCE</scope>
    <source>
        <strain evidence="2">Porto Alegre</strain>
    </source>
</reference>
<evidence type="ECO:0000313" key="2">
    <source>
        <dbReference type="EMBL" id="NOV37767.1"/>
    </source>
</evidence>
<accession>A0A6M2CX85</accession>
<sequence>MAFNNEFRPTNPICSFAIIYVYVLCVHICIYIYIYVYIDIYLYVFNMYSILYKLLWTVLHVKMHILECAPTAQSIVLHERWYSNCQRLVLRHT</sequence>
<organism evidence="2">
    <name type="scientific">Rhipicephalus microplus</name>
    <name type="common">Cattle tick</name>
    <name type="synonym">Boophilus microplus</name>
    <dbReference type="NCBI Taxonomy" id="6941"/>
    <lineage>
        <taxon>Eukaryota</taxon>
        <taxon>Metazoa</taxon>
        <taxon>Ecdysozoa</taxon>
        <taxon>Arthropoda</taxon>
        <taxon>Chelicerata</taxon>
        <taxon>Arachnida</taxon>
        <taxon>Acari</taxon>
        <taxon>Parasitiformes</taxon>
        <taxon>Ixodida</taxon>
        <taxon>Ixodoidea</taxon>
        <taxon>Ixodidae</taxon>
        <taxon>Rhipicephalinae</taxon>
        <taxon>Rhipicephalus</taxon>
        <taxon>Boophilus</taxon>
    </lineage>
</organism>
<proteinExistence type="predicted"/>
<name>A0A6M2CX85_RHIMP</name>
<keyword evidence="1" id="KW-0472">Membrane</keyword>
<feature type="transmembrane region" description="Helical" evidence="1">
    <location>
        <begin position="12"/>
        <end position="34"/>
    </location>
</feature>
<keyword evidence="1" id="KW-1133">Transmembrane helix</keyword>
<feature type="transmembrane region" description="Helical" evidence="1">
    <location>
        <begin position="40"/>
        <end position="59"/>
    </location>
</feature>
<evidence type="ECO:0000256" key="1">
    <source>
        <dbReference type="SAM" id="Phobius"/>
    </source>
</evidence>